<dbReference type="PROSITE" id="PS50005">
    <property type="entry name" value="TPR"/>
    <property type="match status" value="1"/>
</dbReference>
<evidence type="ECO:0000313" key="4">
    <source>
        <dbReference type="Proteomes" id="UP000199118"/>
    </source>
</evidence>
<dbReference type="InterPro" id="IPR019734">
    <property type="entry name" value="TPR_rpt"/>
</dbReference>
<evidence type="ECO:0000313" key="3">
    <source>
        <dbReference type="EMBL" id="SDX97400.1"/>
    </source>
</evidence>
<gene>
    <name evidence="3" type="ORF">SAMN05444336_11617</name>
</gene>
<dbReference type="STRING" id="356660.SAMN05444336_11617"/>
<reference evidence="3 4" key="1">
    <citation type="submission" date="2016-10" db="EMBL/GenBank/DDBJ databases">
        <authorList>
            <person name="de Groot N.N."/>
        </authorList>
    </citation>
    <scope>NUCLEOTIDE SEQUENCE [LARGE SCALE GENOMIC DNA]</scope>
    <source>
        <strain evidence="3 4">DSM 17890</strain>
    </source>
</reference>
<organism evidence="3 4">
    <name type="scientific">Albimonas donghaensis</name>
    <dbReference type="NCBI Taxonomy" id="356660"/>
    <lineage>
        <taxon>Bacteria</taxon>
        <taxon>Pseudomonadati</taxon>
        <taxon>Pseudomonadota</taxon>
        <taxon>Alphaproteobacteria</taxon>
        <taxon>Rhodobacterales</taxon>
        <taxon>Paracoccaceae</taxon>
        <taxon>Albimonas</taxon>
    </lineage>
</organism>
<evidence type="ECO:0000256" key="2">
    <source>
        <dbReference type="SAM" id="MobiDB-lite"/>
    </source>
</evidence>
<name>A0A1H3G2R3_9RHOB</name>
<dbReference type="PANTHER" id="PTHR44998">
    <property type="match status" value="1"/>
</dbReference>
<protein>
    <submittedName>
        <fullName evidence="3">Uncharacterized protein</fullName>
    </submittedName>
</protein>
<proteinExistence type="predicted"/>
<dbReference type="EMBL" id="FNMZ01000016">
    <property type="protein sequence ID" value="SDX97400.1"/>
    <property type="molecule type" value="Genomic_DNA"/>
</dbReference>
<dbReference type="PANTHER" id="PTHR44998:SF1">
    <property type="entry name" value="UDP-N-ACETYLGLUCOSAMINE--PEPTIDE N-ACETYLGLUCOSAMINYLTRANSFERASE 110 KDA SUBUNIT"/>
    <property type="match status" value="1"/>
</dbReference>
<dbReference type="Proteomes" id="UP000199118">
    <property type="component" value="Unassembled WGS sequence"/>
</dbReference>
<dbReference type="AlphaFoldDB" id="A0A1H3G2R3"/>
<dbReference type="SUPFAM" id="SSF48452">
    <property type="entry name" value="TPR-like"/>
    <property type="match status" value="1"/>
</dbReference>
<keyword evidence="4" id="KW-1185">Reference proteome</keyword>
<feature type="compositionally biased region" description="Gly residues" evidence="2">
    <location>
        <begin position="16"/>
        <end position="45"/>
    </location>
</feature>
<dbReference type="SMART" id="SM00028">
    <property type="entry name" value="TPR"/>
    <property type="match status" value="4"/>
</dbReference>
<feature type="repeat" description="TPR" evidence="1">
    <location>
        <begin position="87"/>
        <end position="120"/>
    </location>
</feature>
<feature type="region of interest" description="Disordered" evidence="2">
    <location>
        <begin position="1"/>
        <end position="55"/>
    </location>
</feature>
<accession>A0A1H3G2R3</accession>
<dbReference type="Gene3D" id="3.40.50.2000">
    <property type="entry name" value="Glycogen Phosphorylase B"/>
    <property type="match status" value="1"/>
</dbReference>
<dbReference type="InterPro" id="IPR011990">
    <property type="entry name" value="TPR-like_helical_dom_sf"/>
</dbReference>
<evidence type="ECO:0000256" key="1">
    <source>
        <dbReference type="PROSITE-ProRule" id="PRU00339"/>
    </source>
</evidence>
<dbReference type="SUPFAM" id="SSF53756">
    <property type="entry name" value="UDP-Glycosyltransferase/glycogen phosphorylase"/>
    <property type="match status" value="1"/>
</dbReference>
<keyword evidence="1" id="KW-0802">TPR repeat</keyword>
<dbReference type="Gene3D" id="1.25.40.10">
    <property type="entry name" value="Tetratricopeptide repeat domain"/>
    <property type="match status" value="2"/>
</dbReference>
<sequence>MRQVRNGVARAAAGDGSNGGMVGGTGNGTGGGTGGGGAQGATGPGRGDRPNGPAGLRAQAVAAHRAGRLEEAFALYRAHLARTPGDAHAWTNLGALLRRQGRHDAAALCQRRAHALAPDDLAILGNLGNALHDSDALDEALEVRRRLVAARPEAAETHAMLAATLRGLGRGREGAAAAAAGLARHPGDGELRVQRALSLLSAHDWAAGFEAFAARWETGELVRAACPVPEWRGEDPAGRRILVLPEQGFGDALLMTRFLPVLAARGAEVFLAAKPALTRLFDGLPGVTRLLSTGDPWPDADFSAHMMDLPRWLGVPETGPPRSPPLRIPDRSKARAARLTAPFAERFRVGVCWSGSVTYRANFKRSFGPERFLPLAGIPDVQLFSLYKGPLLEAFRADAASALIVDAAGGDRDFADAAATILEMDLVITMDTAVAHLAGVLGKPVWNLLAFAPFWLYGPEETTTPWHPSMRLIRQARPGDWDGVFAAVAAGLEAETAQWREARR</sequence>